<comment type="caution">
    <text evidence="5">The sequence shown here is derived from an EMBL/GenBank/DDBJ whole genome shotgun (WGS) entry which is preliminary data.</text>
</comment>
<dbReference type="AlphaFoldDB" id="A0A0F3RM09"/>
<dbReference type="InterPro" id="IPR002110">
    <property type="entry name" value="Ankyrin_rpt"/>
</dbReference>
<feature type="domain" description="PRANC" evidence="4">
    <location>
        <begin position="221"/>
        <end position="322"/>
    </location>
</feature>
<feature type="repeat" description="ANK" evidence="3">
    <location>
        <begin position="103"/>
        <end position="136"/>
    </location>
</feature>
<keyword evidence="1" id="KW-0677">Repeat</keyword>
<dbReference type="EMBL" id="LAOR01000045">
    <property type="protein sequence ID" value="KJW07182.1"/>
    <property type="molecule type" value="Genomic_DNA"/>
</dbReference>
<feature type="repeat" description="ANK" evidence="3">
    <location>
        <begin position="1"/>
        <end position="33"/>
    </location>
</feature>
<dbReference type="Proteomes" id="UP000033580">
    <property type="component" value="Unassembled WGS sequence"/>
</dbReference>
<dbReference type="PANTHER" id="PTHR24198:SF165">
    <property type="entry name" value="ANKYRIN REPEAT-CONTAINING PROTEIN-RELATED"/>
    <property type="match status" value="1"/>
</dbReference>
<evidence type="ECO:0000259" key="4">
    <source>
        <dbReference type="Pfam" id="PF09372"/>
    </source>
</evidence>
<dbReference type="PROSITE" id="PS50088">
    <property type="entry name" value="ANK_REPEAT"/>
    <property type="match status" value="4"/>
</dbReference>
<dbReference type="Gene3D" id="1.25.40.20">
    <property type="entry name" value="Ankyrin repeat-containing domain"/>
    <property type="match status" value="1"/>
</dbReference>
<dbReference type="InterPro" id="IPR036770">
    <property type="entry name" value="Ankyrin_rpt-contain_sf"/>
</dbReference>
<dbReference type="Pfam" id="PF12796">
    <property type="entry name" value="Ank_2"/>
    <property type="match status" value="2"/>
</dbReference>
<protein>
    <submittedName>
        <fullName evidence="5">Ankyrin repeat family protein</fullName>
    </submittedName>
</protein>
<evidence type="ECO:0000313" key="5">
    <source>
        <dbReference type="EMBL" id="KJW07182.1"/>
    </source>
</evidence>
<dbReference type="PANTHER" id="PTHR24198">
    <property type="entry name" value="ANKYRIN REPEAT AND PROTEIN KINASE DOMAIN-CONTAINING PROTEIN"/>
    <property type="match status" value="1"/>
</dbReference>
<proteinExistence type="predicted"/>
<dbReference type="InterPro" id="IPR018272">
    <property type="entry name" value="PRANC_domain"/>
</dbReference>
<evidence type="ECO:0000256" key="3">
    <source>
        <dbReference type="PROSITE-ProRule" id="PRU00023"/>
    </source>
</evidence>
<gene>
    <name evidence="5" type="ORF">OTUT144_0778</name>
</gene>
<sequence>MVQTALHKAAKRGDIQTVQLILLEQNDVHYINSGDRTNSTALHYAIRANHLEVASLLLTYGADPNAQDMHGLTPFHSAFWEGRLEFIKLLLKNGANPNLADNHGATPFLYAAHDCNFDIIKFLLLNGGANINAIDTTYSLTPFKEVYIMLMEGQKNKEVMELLVAEMVKLDHSDIKISESNLEGFNVNKQLISESELLKELEQQCHKEIEQMKSISVGENGLSFFDIFVLQKDINTLARCANNPDIVKYQNKFSMYSSFIEKSIGAGQARANLLQGGVESMDEIFESNQDAFQESQISWHHLPPEVRLMILENLSNNDLTKLQHTDAAEAKVGGTYAIYEGQ</sequence>
<organism evidence="5 6">
    <name type="scientific">Orientia tsutsugamushi str. UT144</name>
    <dbReference type="NCBI Taxonomy" id="1441384"/>
    <lineage>
        <taxon>Bacteria</taxon>
        <taxon>Pseudomonadati</taxon>
        <taxon>Pseudomonadota</taxon>
        <taxon>Alphaproteobacteria</taxon>
        <taxon>Rickettsiales</taxon>
        <taxon>Rickettsiaceae</taxon>
        <taxon>Rickettsieae</taxon>
        <taxon>Orientia</taxon>
    </lineage>
</organism>
<dbReference type="Pfam" id="PF09372">
    <property type="entry name" value="PRANC"/>
    <property type="match status" value="1"/>
</dbReference>
<dbReference type="PATRIC" id="fig|1441384.3.peg.1731"/>
<dbReference type="SMART" id="SM00248">
    <property type="entry name" value="ANK"/>
    <property type="match status" value="4"/>
</dbReference>
<name>A0A0F3RM09_ORITS</name>
<evidence type="ECO:0000313" key="6">
    <source>
        <dbReference type="Proteomes" id="UP000033580"/>
    </source>
</evidence>
<dbReference type="PRINTS" id="PR01415">
    <property type="entry name" value="ANKYRIN"/>
</dbReference>
<evidence type="ECO:0000256" key="1">
    <source>
        <dbReference type="ARBA" id="ARBA00022737"/>
    </source>
</evidence>
<keyword evidence="2 3" id="KW-0040">ANK repeat</keyword>
<reference evidence="5 6" key="1">
    <citation type="submission" date="2015-01" db="EMBL/GenBank/DDBJ databases">
        <title>Genome Sequencing of Rickettsiales.</title>
        <authorList>
            <person name="Daugherty S.C."/>
            <person name="Su Q."/>
            <person name="Abolude K."/>
            <person name="Beier-Sexton M."/>
            <person name="Carlyon J.A."/>
            <person name="Carter R."/>
            <person name="Day N.P."/>
            <person name="Dumler S.J."/>
            <person name="Dyachenko V."/>
            <person name="Godinez A."/>
            <person name="Kurtti T.J."/>
            <person name="Lichay M."/>
            <person name="Mullins K.E."/>
            <person name="Ott S."/>
            <person name="Pappas-Brown V."/>
            <person name="Paris D.H."/>
            <person name="Patel P."/>
            <person name="Richards A.L."/>
            <person name="Sadzewicz L."/>
            <person name="Sears K."/>
            <person name="Seidman D."/>
            <person name="Sengamalay N."/>
            <person name="Stenos J."/>
            <person name="Tallon L.J."/>
            <person name="Vincent G."/>
            <person name="Fraser C.M."/>
            <person name="Munderloh U."/>
            <person name="Dunning-Hotopp J.C."/>
        </authorList>
    </citation>
    <scope>NUCLEOTIDE SEQUENCE [LARGE SCALE GENOMIC DNA]</scope>
    <source>
        <strain evidence="5 6">UT144</strain>
    </source>
</reference>
<dbReference type="PROSITE" id="PS50297">
    <property type="entry name" value="ANK_REP_REGION"/>
    <property type="match status" value="3"/>
</dbReference>
<evidence type="ECO:0000256" key="2">
    <source>
        <dbReference type="ARBA" id="ARBA00023043"/>
    </source>
</evidence>
<dbReference type="SUPFAM" id="SSF48403">
    <property type="entry name" value="Ankyrin repeat"/>
    <property type="match status" value="1"/>
</dbReference>
<feature type="repeat" description="ANK" evidence="3">
    <location>
        <begin position="70"/>
        <end position="102"/>
    </location>
</feature>
<accession>A0A0F3RM09</accession>
<feature type="repeat" description="ANK" evidence="3">
    <location>
        <begin position="37"/>
        <end position="69"/>
    </location>
</feature>